<dbReference type="AlphaFoldDB" id="A0A1X0NYA1"/>
<name>A0A1X0NYA1_9TRYP</name>
<comment type="caution">
    <text evidence="1">The sequence shown here is derived from an EMBL/GenBank/DDBJ whole genome shotgun (WGS) entry which is preliminary data.</text>
</comment>
<dbReference type="OrthoDB" id="10321244at2759"/>
<accession>A0A1X0NYA1</accession>
<evidence type="ECO:0000313" key="2">
    <source>
        <dbReference type="Proteomes" id="UP000192257"/>
    </source>
</evidence>
<proteinExistence type="predicted"/>
<dbReference type="EMBL" id="NBCO01000013">
    <property type="protein sequence ID" value="ORC89199.1"/>
    <property type="molecule type" value="Genomic_DNA"/>
</dbReference>
<protein>
    <submittedName>
        <fullName evidence="1">Uncharacterized protein</fullName>
    </submittedName>
</protein>
<dbReference type="VEuPathDB" id="TriTrypDB:TM35_000132030"/>
<organism evidence="1 2">
    <name type="scientific">Trypanosoma theileri</name>
    <dbReference type="NCBI Taxonomy" id="67003"/>
    <lineage>
        <taxon>Eukaryota</taxon>
        <taxon>Discoba</taxon>
        <taxon>Euglenozoa</taxon>
        <taxon>Kinetoplastea</taxon>
        <taxon>Metakinetoplastina</taxon>
        <taxon>Trypanosomatida</taxon>
        <taxon>Trypanosomatidae</taxon>
        <taxon>Trypanosoma</taxon>
    </lineage>
</organism>
<reference evidence="1 2" key="1">
    <citation type="submission" date="2017-03" db="EMBL/GenBank/DDBJ databases">
        <title>An alternative strategy for trypanosome survival in the mammalian bloodstream revealed through genome and transcriptome analysis of the ubiquitous bovine parasite Trypanosoma (Megatrypanum) theileri.</title>
        <authorList>
            <person name="Kelly S."/>
            <person name="Ivens A."/>
            <person name="Mott A."/>
            <person name="O'Neill E."/>
            <person name="Emms D."/>
            <person name="Macleod O."/>
            <person name="Voorheis P."/>
            <person name="Matthews J."/>
            <person name="Matthews K."/>
            <person name="Carrington M."/>
        </authorList>
    </citation>
    <scope>NUCLEOTIDE SEQUENCE [LARGE SCALE GENOMIC DNA]</scope>
    <source>
        <strain evidence="1">Edinburgh</strain>
    </source>
</reference>
<sequence length="132" mass="15036">MKLHAKSVHPGISIIEEGLVCGYCSSAKVFKTSASRAGHYRKCAEYQRITHSHPITQVDILQQNQQHVHEDVCPGPKETLPHMLWERPRLRDLSVATFRTTPEKLKAPFNTKLLFGFLTNAITLFSTDCYRD</sequence>
<evidence type="ECO:0000313" key="1">
    <source>
        <dbReference type="EMBL" id="ORC89199.1"/>
    </source>
</evidence>
<dbReference type="Proteomes" id="UP000192257">
    <property type="component" value="Unassembled WGS sequence"/>
</dbReference>
<dbReference type="GeneID" id="39985199"/>
<keyword evidence="2" id="KW-1185">Reference proteome</keyword>
<dbReference type="RefSeq" id="XP_028883265.1">
    <property type="nucleotide sequence ID" value="XM_029025419.1"/>
</dbReference>
<gene>
    <name evidence="1" type="ORF">TM35_000132030</name>
</gene>